<dbReference type="InterPro" id="IPR029035">
    <property type="entry name" value="DHS-like_NAD/FAD-binding_dom"/>
</dbReference>
<sequence>MTVDIIPQLEIPKEIPLGEYLFLRIAQANPKLRSIFGVAGDYSLNLLEHLYAKTVQKQNINFVGLCNELNSAYVANGYSIAIGGLAVLITTFGVGELSAINGIASSFSEYIPILHIVGISSRAQRKYAADPKNPVKNFHHLIQNKNQLLAPNHNVYQEMSTDVSVVQEILESNDEKALDQIDRVLHEILQNSRPGYLFIPADLPDFYVSTVRLFEKLDFYGHQKKCTQQLDKLTNLLLDKLYNASSPSILSDLLISRFNLQDKLNQFIRRIDPGQKFLKLFSTNMGRNLDESLPNHIGCYFGAVSSSPEVVNMLEKETDTLFIFGHANMETNTASYSSDFSEIKDYIEINHDYILVDGKYHLIKQEHGNRLFTLENLLDNLIDNFDESRYAHSILPVNVTYKYFPKLAAITNNEKYIQQNKLLDFVNGYLQAGDILLIDVCAFVFGAADLKLPPGCQYISQSFYASIGHSLPTSVGVCFAVNDLGQNRRILVLEGDGSAQMTIQELSAFVRYGSQLKVKPQIFIMNNEGYTIERTIQGPQRSYNDIAPNWHWTGLVRAFGDPEEKFHTSLTLNNDYELDKYRIRTTDCANRLELVELKMDQNDVLTKLVRFLEKCKQ</sequence>
<dbReference type="Proteomes" id="UP000094285">
    <property type="component" value="Unassembled WGS sequence"/>
</dbReference>
<dbReference type="GO" id="GO:0030976">
    <property type="term" value="F:thiamine pyrophosphate binding"/>
    <property type="evidence" value="ECO:0007669"/>
    <property type="project" value="InterPro"/>
</dbReference>
<dbReference type="STRING" id="984487.A0A1E4SMV2"/>
<dbReference type="GO" id="GO:0005829">
    <property type="term" value="C:cytosol"/>
    <property type="evidence" value="ECO:0007669"/>
    <property type="project" value="TreeGrafter"/>
</dbReference>
<evidence type="ECO:0000256" key="3">
    <source>
        <dbReference type="ARBA" id="ARBA00022723"/>
    </source>
</evidence>
<feature type="binding site" evidence="8">
    <location>
        <position position="527"/>
    </location>
    <ligand>
        <name>Mg(2+)</name>
        <dbReference type="ChEBI" id="CHEBI:18420"/>
    </ligand>
</feature>
<dbReference type="AlphaFoldDB" id="A0A1E4SMV2"/>
<keyword evidence="3 8" id="KW-0479">Metal-binding</keyword>
<keyword evidence="6" id="KW-0786">Thiamine pyrophosphate</keyword>
<keyword evidence="11" id="KW-0670">Pyruvate</keyword>
<evidence type="ECO:0000256" key="1">
    <source>
        <dbReference type="ARBA" id="ARBA00001964"/>
    </source>
</evidence>
<dbReference type="PANTHER" id="PTHR43452:SF3">
    <property type="entry name" value="TRANSAMINATED AMINO ACID DECARBOXYLASE"/>
    <property type="match status" value="1"/>
</dbReference>
<dbReference type="InterPro" id="IPR012110">
    <property type="entry name" value="PDC/IPDC-like"/>
</dbReference>
<dbReference type="SUPFAM" id="SSF52518">
    <property type="entry name" value="Thiamin diphosphate-binding fold (THDP-binding)"/>
    <property type="match status" value="2"/>
</dbReference>
<dbReference type="OrthoDB" id="308383at2759"/>
<dbReference type="InterPro" id="IPR047214">
    <property type="entry name" value="TPP_PDC_IPDC"/>
</dbReference>
<evidence type="ECO:0000256" key="8">
    <source>
        <dbReference type="PIRSR" id="PIRSR036565-2"/>
    </source>
</evidence>
<dbReference type="Pfam" id="PF02776">
    <property type="entry name" value="TPP_enzyme_N"/>
    <property type="match status" value="1"/>
</dbReference>
<dbReference type="EMBL" id="KV453910">
    <property type="protein sequence ID" value="ODV80747.1"/>
    <property type="molecule type" value="Genomic_DNA"/>
</dbReference>
<dbReference type="SUPFAM" id="SSF52467">
    <property type="entry name" value="DHS-like NAD/FAD-binding domain"/>
    <property type="match status" value="1"/>
</dbReference>
<proteinExistence type="inferred from homology"/>
<comment type="cofactor">
    <cofactor evidence="1">
        <name>thiamine diphosphate</name>
        <dbReference type="ChEBI" id="CHEBI:58937"/>
    </cofactor>
</comment>
<accession>A0A1E4SMV2</accession>
<dbReference type="FunFam" id="3.40.50.970:FF:000024">
    <property type="entry name" value="Pyruvate decarboxylase isozyme"/>
    <property type="match status" value="1"/>
</dbReference>
<evidence type="ECO:0000256" key="4">
    <source>
        <dbReference type="ARBA" id="ARBA00022793"/>
    </source>
</evidence>
<dbReference type="InterPro" id="IPR011766">
    <property type="entry name" value="TPP_enzyme_TPP-bd"/>
</dbReference>
<feature type="domain" description="Thiamine pyrophosphate enzyme TPP-binding" evidence="9">
    <location>
        <begin position="451"/>
        <end position="560"/>
    </location>
</feature>
<dbReference type="GO" id="GO:0005634">
    <property type="term" value="C:nucleus"/>
    <property type="evidence" value="ECO:0007669"/>
    <property type="project" value="TreeGrafter"/>
</dbReference>
<comment type="cofactor">
    <cofactor evidence="8">
        <name>Mg(2+)</name>
        <dbReference type="ChEBI" id="CHEBI:18420"/>
    </cofactor>
    <text evidence="8">Binds 1 Mg(2+) per subunit.</text>
</comment>
<dbReference type="GO" id="GO:0000949">
    <property type="term" value="P:aromatic amino acid family catabolic process to alcohol via Ehrlich pathway"/>
    <property type="evidence" value="ECO:0007669"/>
    <property type="project" value="TreeGrafter"/>
</dbReference>
<dbReference type="InterPro" id="IPR047213">
    <property type="entry name" value="TPP_PYR_PDC_IPDC-like"/>
</dbReference>
<feature type="binding site" evidence="8">
    <location>
        <position position="496"/>
    </location>
    <ligand>
        <name>Mg(2+)</name>
        <dbReference type="ChEBI" id="CHEBI:18420"/>
    </ligand>
</feature>
<keyword evidence="12" id="KW-1185">Reference proteome</keyword>
<keyword evidence="7" id="KW-0456">Lyase</keyword>
<protein>
    <submittedName>
        <fullName evidence="11">Pyruvate decarboxylase</fullName>
    </submittedName>
</protein>
<dbReference type="PANTHER" id="PTHR43452">
    <property type="entry name" value="PYRUVATE DECARBOXYLASE"/>
    <property type="match status" value="1"/>
</dbReference>
<evidence type="ECO:0000259" key="9">
    <source>
        <dbReference type="Pfam" id="PF02775"/>
    </source>
</evidence>
<evidence type="ECO:0000259" key="10">
    <source>
        <dbReference type="Pfam" id="PF02776"/>
    </source>
</evidence>
<evidence type="ECO:0000256" key="7">
    <source>
        <dbReference type="ARBA" id="ARBA00023239"/>
    </source>
</evidence>
<feature type="binding site" evidence="8">
    <location>
        <position position="529"/>
    </location>
    <ligand>
        <name>Mg(2+)</name>
        <dbReference type="ChEBI" id="CHEBI:18420"/>
    </ligand>
</feature>
<dbReference type="Gene3D" id="3.40.50.1220">
    <property type="entry name" value="TPP-binding domain"/>
    <property type="match status" value="1"/>
</dbReference>
<evidence type="ECO:0000256" key="2">
    <source>
        <dbReference type="ARBA" id="ARBA00007812"/>
    </source>
</evidence>
<dbReference type="InterPro" id="IPR012001">
    <property type="entry name" value="Thiamin_PyroP_enz_TPP-bd_dom"/>
</dbReference>
<reference evidence="12" key="1">
    <citation type="submission" date="2016-05" db="EMBL/GenBank/DDBJ databases">
        <title>Comparative genomics of biotechnologically important yeasts.</title>
        <authorList>
            <consortium name="DOE Joint Genome Institute"/>
            <person name="Riley R."/>
            <person name="Haridas S."/>
            <person name="Wolfe K.H."/>
            <person name="Lopes M.R."/>
            <person name="Hittinger C.T."/>
            <person name="Goker M."/>
            <person name="Salamov A."/>
            <person name="Wisecaver J."/>
            <person name="Long T.M."/>
            <person name="Aerts A.L."/>
            <person name="Barry K."/>
            <person name="Choi C."/>
            <person name="Clum A."/>
            <person name="Coughlan A.Y."/>
            <person name="Deshpande S."/>
            <person name="Douglass A.P."/>
            <person name="Hanson S.J."/>
            <person name="Klenk H.-P."/>
            <person name="Labutti K."/>
            <person name="Lapidus A."/>
            <person name="Lindquist E."/>
            <person name="Lipzen A."/>
            <person name="Meier-Kolthoff J.P."/>
            <person name="Ohm R.A."/>
            <person name="Otillar R.P."/>
            <person name="Pangilinan J."/>
            <person name="Peng Y."/>
            <person name="Rokas A."/>
            <person name="Rosa C.A."/>
            <person name="Scheuner C."/>
            <person name="Sibirny A.A."/>
            <person name="Slot J.C."/>
            <person name="Stielow J.B."/>
            <person name="Sun H."/>
            <person name="Kurtzman C.P."/>
            <person name="Blackwell M."/>
            <person name="Grigoriev I.V."/>
            <person name="Jeffries T.W."/>
        </authorList>
    </citation>
    <scope>NUCLEOTIDE SEQUENCE [LARGE SCALE GENOMIC DNA]</scope>
    <source>
        <strain evidence="12">NRRL Y-17324</strain>
    </source>
</reference>
<evidence type="ECO:0000256" key="6">
    <source>
        <dbReference type="ARBA" id="ARBA00023052"/>
    </source>
</evidence>
<gene>
    <name evidence="11" type="ORF">CANTADRAFT_4756</name>
</gene>
<evidence type="ECO:0000313" key="11">
    <source>
        <dbReference type="EMBL" id="ODV80747.1"/>
    </source>
</evidence>
<evidence type="ECO:0000256" key="5">
    <source>
        <dbReference type="ARBA" id="ARBA00022842"/>
    </source>
</evidence>
<dbReference type="CDD" id="cd02005">
    <property type="entry name" value="TPP_PDC_IPDC"/>
    <property type="match status" value="1"/>
</dbReference>
<comment type="similarity">
    <text evidence="2">Belongs to the TPP enzyme family.</text>
</comment>
<feature type="domain" description="Thiamine pyrophosphate enzyme N-terminal TPP-binding" evidence="10">
    <location>
        <begin position="31"/>
        <end position="135"/>
    </location>
</feature>
<name>A0A1E4SMV2_9ASCO</name>
<dbReference type="CDD" id="cd07038">
    <property type="entry name" value="TPP_PYR_PDC_IPDC_like"/>
    <property type="match status" value="1"/>
</dbReference>
<keyword evidence="5 8" id="KW-0460">Magnesium</keyword>
<dbReference type="Gene3D" id="3.40.50.970">
    <property type="match status" value="2"/>
</dbReference>
<dbReference type="InterPro" id="IPR029061">
    <property type="entry name" value="THDP-binding"/>
</dbReference>
<dbReference type="Pfam" id="PF02775">
    <property type="entry name" value="TPP_enzyme_C"/>
    <property type="match status" value="1"/>
</dbReference>
<evidence type="ECO:0000313" key="12">
    <source>
        <dbReference type="Proteomes" id="UP000094285"/>
    </source>
</evidence>
<organism evidence="11 12">
    <name type="scientific">Suhomyces tanzawaensis NRRL Y-17324</name>
    <dbReference type="NCBI Taxonomy" id="984487"/>
    <lineage>
        <taxon>Eukaryota</taxon>
        <taxon>Fungi</taxon>
        <taxon>Dikarya</taxon>
        <taxon>Ascomycota</taxon>
        <taxon>Saccharomycotina</taxon>
        <taxon>Pichiomycetes</taxon>
        <taxon>Debaryomycetaceae</taxon>
        <taxon>Suhomyces</taxon>
    </lineage>
</organism>
<dbReference type="PIRSF" id="PIRSF036565">
    <property type="entry name" value="Pyruvt_ip_decrb"/>
    <property type="match status" value="1"/>
</dbReference>
<dbReference type="GO" id="GO:0004737">
    <property type="term" value="F:pyruvate decarboxylase activity"/>
    <property type="evidence" value="ECO:0007669"/>
    <property type="project" value="TreeGrafter"/>
</dbReference>
<dbReference type="RefSeq" id="XP_020065869.1">
    <property type="nucleotide sequence ID" value="XM_020209474.1"/>
</dbReference>
<dbReference type="GeneID" id="30983610"/>
<keyword evidence="4" id="KW-0210">Decarboxylase</keyword>
<dbReference type="GO" id="GO:0046872">
    <property type="term" value="F:metal ion binding"/>
    <property type="evidence" value="ECO:0007669"/>
    <property type="project" value="UniProtKB-KW"/>
</dbReference>